<evidence type="ECO:0000256" key="8">
    <source>
        <dbReference type="ARBA" id="ARBA00022964"/>
    </source>
</evidence>
<dbReference type="PROSITE" id="PS00083">
    <property type="entry name" value="INTRADIOL_DIOXYGENAS"/>
    <property type="match status" value="1"/>
</dbReference>
<dbReference type="Gene3D" id="2.60.130.10">
    <property type="entry name" value="Aromatic compound dioxygenase"/>
    <property type="match status" value="1"/>
</dbReference>
<dbReference type="InterPro" id="IPR015889">
    <property type="entry name" value="Intradiol_dOase_core"/>
</dbReference>
<dbReference type="GO" id="GO:0018576">
    <property type="term" value="F:catechol 1,2-dioxygenase activity"/>
    <property type="evidence" value="ECO:0007669"/>
    <property type="project" value="UniProtKB-EC"/>
</dbReference>
<dbReference type="CDD" id="cd03460">
    <property type="entry name" value="1_2-CTD"/>
    <property type="match status" value="1"/>
</dbReference>
<evidence type="ECO:0000313" key="13">
    <source>
        <dbReference type="EMBL" id="ODC05391.1"/>
    </source>
</evidence>
<evidence type="ECO:0000256" key="11">
    <source>
        <dbReference type="SAM" id="MobiDB-lite"/>
    </source>
</evidence>
<dbReference type="GO" id="GO:0008199">
    <property type="term" value="F:ferric iron binding"/>
    <property type="evidence" value="ECO:0007669"/>
    <property type="project" value="InterPro"/>
</dbReference>
<evidence type="ECO:0000256" key="2">
    <source>
        <dbReference type="ARBA" id="ARBA00001965"/>
    </source>
</evidence>
<dbReference type="GO" id="GO:0019614">
    <property type="term" value="P:catechol-containing compound catabolic process"/>
    <property type="evidence" value="ECO:0007669"/>
    <property type="project" value="InterPro"/>
</dbReference>
<dbReference type="AlphaFoldDB" id="A0A1E2VEI1"/>
<accession>A0A1E2VEI1</accession>
<comment type="catalytic activity">
    <reaction evidence="1">
        <text>catechol + O2 = cis,cis-muconate + 2 H(+)</text>
        <dbReference type="Rhea" id="RHEA:23852"/>
        <dbReference type="ChEBI" id="CHEBI:15378"/>
        <dbReference type="ChEBI" id="CHEBI:15379"/>
        <dbReference type="ChEBI" id="CHEBI:18135"/>
        <dbReference type="ChEBI" id="CHEBI:32379"/>
        <dbReference type="EC" id="1.13.11.1"/>
    </reaction>
</comment>
<comment type="pathway">
    <text evidence="3">Aromatic compound metabolism; beta-ketoadipate pathway; 5-oxo-4,5-dihydro-2-furylacetate from catechol: step 1/3.</text>
</comment>
<dbReference type="InterPro" id="IPR050770">
    <property type="entry name" value="Intradiol_RC_Dioxygenase"/>
</dbReference>
<organism evidence="13 14">
    <name type="scientific">Terasakiispira papahanaumokuakeensis</name>
    <dbReference type="NCBI Taxonomy" id="197479"/>
    <lineage>
        <taxon>Bacteria</taxon>
        <taxon>Pseudomonadati</taxon>
        <taxon>Pseudomonadota</taxon>
        <taxon>Gammaproteobacteria</taxon>
        <taxon>Oceanospirillales</taxon>
        <taxon>Terasakiispira</taxon>
    </lineage>
</organism>
<evidence type="ECO:0000256" key="1">
    <source>
        <dbReference type="ARBA" id="ARBA00001312"/>
    </source>
</evidence>
<dbReference type="OrthoDB" id="9800887at2"/>
<proteinExistence type="inferred from homology"/>
<keyword evidence="8 13" id="KW-0223">Dioxygenase</keyword>
<keyword evidence="10" id="KW-0408">Iron</keyword>
<dbReference type="PANTHER" id="PTHR33711">
    <property type="entry name" value="DIOXYGENASE, PUTATIVE (AFU_ORTHOLOGUE AFUA_2G02910)-RELATED"/>
    <property type="match status" value="1"/>
</dbReference>
<dbReference type="EC" id="1.13.11.1" evidence="5"/>
<dbReference type="Pfam" id="PF04444">
    <property type="entry name" value="Dioxygenase_N"/>
    <property type="match status" value="1"/>
</dbReference>
<dbReference type="STRING" id="197479.BFW38_11300"/>
<dbReference type="EMBL" id="MDTQ01000001">
    <property type="protein sequence ID" value="ODC05391.1"/>
    <property type="molecule type" value="Genomic_DNA"/>
</dbReference>
<dbReference type="GO" id="GO:0042952">
    <property type="term" value="P:beta-ketoadipate pathway"/>
    <property type="evidence" value="ECO:0007669"/>
    <property type="project" value="UniProtKB-UniPathway"/>
</dbReference>
<evidence type="ECO:0000256" key="9">
    <source>
        <dbReference type="ARBA" id="ARBA00023002"/>
    </source>
</evidence>
<dbReference type="SUPFAM" id="SSF49482">
    <property type="entry name" value="Aromatic compound dioxygenase"/>
    <property type="match status" value="1"/>
</dbReference>
<evidence type="ECO:0000256" key="6">
    <source>
        <dbReference type="ARBA" id="ARBA00022723"/>
    </source>
</evidence>
<feature type="domain" description="Intradiol ring-cleavage dioxygenases" evidence="12">
    <location>
        <begin position="136"/>
        <end position="164"/>
    </location>
</feature>
<evidence type="ECO:0000256" key="7">
    <source>
        <dbReference type="ARBA" id="ARBA00022797"/>
    </source>
</evidence>
<name>A0A1E2VEI1_9GAMM</name>
<dbReference type="UniPathway" id="UPA00157">
    <property type="reaction ID" value="UER00258"/>
</dbReference>
<gene>
    <name evidence="13" type="ORF">BFW38_11300</name>
</gene>
<evidence type="ECO:0000256" key="10">
    <source>
        <dbReference type="ARBA" id="ARBA00023004"/>
    </source>
</evidence>
<evidence type="ECO:0000256" key="5">
    <source>
        <dbReference type="ARBA" id="ARBA00013118"/>
    </source>
</evidence>
<evidence type="ECO:0000256" key="3">
    <source>
        <dbReference type="ARBA" id="ARBA00004957"/>
    </source>
</evidence>
<evidence type="ECO:0000256" key="4">
    <source>
        <dbReference type="ARBA" id="ARBA00007825"/>
    </source>
</evidence>
<keyword evidence="6" id="KW-0479">Metal-binding</keyword>
<dbReference type="PANTHER" id="PTHR33711:SF7">
    <property type="entry name" value="INTRADIOL RING-CLEAVAGE DIOXYGENASES DOMAIN-CONTAINING PROTEIN-RELATED"/>
    <property type="match status" value="1"/>
</dbReference>
<keyword evidence="7" id="KW-0058">Aromatic hydrocarbons catabolism</keyword>
<evidence type="ECO:0000313" key="14">
    <source>
        <dbReference type="Proteomes" id="UP000094291"/>
    </source>
</evidence>
<dbReference type="NCBIfam" id="TIGR02439">
    <property type="entry name" value="catechol_proteo"/>
    <property type="match status" value="1"/>
</dbReference>
<keyword evidence="14" id="KW-1185">Reference proteome</keyword>
<feature type="region of interest" description="Disordered" evidence="11">
    <location>
        <begin position="297"/>
        <end position="320"/>
    </location>
</feature>
<sequence>MSIRTMQSAEVKELLHKVAGFNKTGGNERAKQVVHRVMHDVFQIIEDLDITPEEFWQAVYYINELGQNSEASLLAPGLGMDKYLDIRLDAEDEQAGLSGGTPRTIEGPLYVAGAPQHHAFARMDDGTDSAAEVMILTGQILDQDGQPLANAVVDVWHADSKGGYSYFDRSQSEYNLRRRITTDEQGRYTARSIIPSGYGCPPEGPTQKLLNQLGRHGNRPAHIHFFISKPGYKHLTTQINLAGDEYTYDDFAFATRDELVVDAHRIEDPAEAASFGLAQPFTKVEFNIQLVPTERTELQTRHQRQRALESEVTESQPTTA</sequence>
<evidence type="ECO:0000259" key="12">
    <source>
        <dbReference type="PROSITE" id="PS00083"/>
    </source>
</evidence>
<protein>
    <recommendedName>
        <fullName evidence="5">catechol 1,2-dioxygenase</fullName>
        <ecNumber evidence="5">1.13.11.1</ecNumber>
    </recommendedName>
</protein>
<comment type="caution">
    <text evidence="13">The sequence shown here is derived from an EMBL/GenBank/DDBJ whole genome shotgun (WGS) entry which is preliminary data.</text>
</comment>
<dbReference type="InterPro" id="IPR000627">
    <property type="entry name" value="Intradiol_dOase_C"/>
</dbReference>
<reference evidence="13 14" key="1">
    <citation type="submission" date="2016-08" db="EMBL/GenBank/DDBJ databases">
        <authorList>
            <person name="Seilhamer J.J."/>
        </authorList>
    </citation>
    <scope>NUCLEOTIDE SEQUENCE [LARGE SCALE GENOMIC DNA]</scope>
    <source>
        <strain evidence="13 14">PH27A</strain>
    </source>
</reference>
<dbReference type="Proteomes" id="UP000094291">
    <property type="component" value="Unassembled WGS sequence"/>
</dbReference>
<dbReference type="Pfam" id="PF00775">
    <property type="entry name" value="Dioxygenase_C"/>
    <property type="match status" value="1"/>
</dbReference>
<keyword evidence="9" id="KW-0560">Oxidoreductase</keyword>
<comment type="cofactor">
    <cofactor evidence="2">
        <name>Fe(3+)</name>
        <dbReference type="ChEBI" id="CHEBI:29034"/>
    </cofactor>
</comment>
<comment type="similarity">
    <text evidence="4">Belongs to the intradiol ring-cleavage dioxygenase family.</text>
</comment>
<dbReference type="InterPro" id="IPR012801">
    <property type="entry name" value="Cchol_dOase_prob"/>
</dbReference>
<dbReference type="InterPro" id="IPR007535">
    <property type="entry name" value="Catechol_dOase_N"/>
</dbReference>